<comment type="caution">
    <text evidence="3">The sequence shown here is derived from an EMBL/GenBank/DDBJ whole genome shotgun (WGS) entry which is preliminary data.</text>
</comment>
<dbReference type="SUPFAM" id="SSF54427">
    <property type="entry name" value="NTF2-like"/>
    <property type="match status" value="1"/>
</dbReference>
<sequence>MTSRTTLAASAAALTATALAAVAVPVANAGSTSTGAAGCEAAFHRTLQTHLDAITNRDLAALEPTVGESMTLIFPSGSIRRGKDAFMAFHEGWFADPNWRQPYTVTDVTVEGCRTAWALVDYRYQSLDDAGNVESESHNMFALTWTFDKGRWVAIADQNTKLPS</sequence>
<dbReference type="eggNOG" id="COG3631">
    <property type="taxonomic scope" value="Bacteria"/>
</dbReference>
<feature type="domain" description="SnoaL-like" evidence="2">
    <location>
        <begin position="48"/>
        <end position="154"/>
    </location>
</feature>
<evidence type="ECO:0000313" key="4">
    <source>
        <dbReference type="Proteomes" id="UP000030011"/>
    </source>
</evidence>
<proteinExistence type="predicted"/>
<dbReference type="InterPro" id="IPR032710">
    <property type="entry name" value="NTF2-like_dom_sf"/>
</dbReference>
<dbReference type="STRING" id="1385521.N803_12685"/>
<evidence type="ECO:0000256" key="1">
    <source>
        <dbReference type="SAM" id="SignalP"/>
    </source>
</evidence>
<organism evidence="3 4">
    <name type="scientific">Knoellia subterranea KCTC 19937</name>
    <dbReference type="NCBI Taxonomy" id="1385521"/>
    <lineage>
        <taxon>Bacteria</taxon>
        <taxon>Bacillati</taxon>
        <taxon>Actinomycetota</taxon>
        <taxon>Actinomycetes</taxon>
        <taxon>Micrococcales</taxon>
        <taxon>Intrasporangiaceae</taxon>
        <taxon>Knoellia</taxon>
    </lineage>
</organism>
<accession>A0A0A0JQP6</accession>
<feature type="chain" id="PRO_5039342565" description="SnoaL-like domain-containing protein" evidence="1">
    <location>
        <begin position="21"/>
        <end position="164"/>
    </location>
</feature>
<keyword evidence="1" id="KW-0732">Signal</keyword>
<dbReference type="AlphaFoldDB" id="A0A0A0JQP6"/>
<feature type="signal peptide" evidence="1">
    <location>
        <begin position="1"/>
        <end position="20"/>
    </location>
</feature>
<dbReference type="Proteomes" id="UP000030011">
    <property type="component" value="Unassembled WGS sequence"/>
</dbReference>
<dbReference type="OrthoDB" id="129755at2"/>
<dbReference type="Gene3D" id="3.10.450.50">
    <property type="match status" value="1"/>
</dbReference>
<evidence type="ECO:0000259" key="2">
    <source>
        <dbReference type="Pfam" id="PF12680"/>
    </source>
</evidence>
<dbReference type="RefSeq" id="WP_052112085.1">
    <property type="nucleotide sequence ID" value="NZ_AVPK01000004.1"/>
</dbReference>
<dbReference type="EMBL" id="AVPK01000004">
    <property type="protein sequence ID" value="KGN37911.1"/>
    <property type="molecule type" value="Genomic_DNA"/>
</dbReference>
<keyword evidence="4" id="KW-1185">Reference proteome</keyword>
<dbReference type="InterPro" id="IPR037401">
    <property type="entry name" value="SnoaL-like"/>
</dbReference>
<dbReference type="Pfam" id="PF12680">
    <property type="entry name" value="SnoaL_2"/>
    <property type="match status" value="1"/>
</dbReference>
<gene>
    <name evidence="3" type="ORF">N803_12685</name>
</gene>
<name>A0A0A0JQP6_9MICO</name>
<evidence type="ECO:0000313" key="3">
    <source>
        <dbReference type="EMBL" id="KGN37911.1"/>
    </source>
</evidence>
<reference evidence="3 4" key="1">
    <citation type="submission" date="2013-08" db="EMBL/GenBank/DDBJ databases">
        <title>The genome sequence of Knoellia subterranea.</title>
        <authorList>
            <person name="Zhu W."/>
            <person name="Wang G."/>
        </authorList>
    </citation>
    <scope>NUCLEOTIDE SEQUENCE [LARGE SCALE GENOMIC DNA]</scope>
    <source>
        <strain evidence="3 4">KCTC 19937</strain>
    </source>
</reference>
<protein>
    <recommendedName>
        <fullName evidence="2">SnoaL-like domain-containing protein</fullName>
    </recommendedName>
</protein>